<dbReference type="SUPFAM" id="SSF57701">
    <property type="entry name" value="Zn2/Cys6 DNA-binding domain"/>
    <property type="match status" value="1"/>
</dbReference>
<dbReference type="InterPro" id="IPR050987">
    <property type="entry name" value="AtrR-like"/>
</dbReference>
<evidence type="ECO:0000256" key="3">
    <source>
        <dbReference type="SAM" id="MobiDB-lite"/>
    </source>
</evidence>
<evidence type="ECO:0000313" key="5">
    <source>
        <dbReference type="EMBL" id="OZJ04052.1"/>
    </source>
</evidence>
<dbReference type="PANTHER" id="PTHR46910:SF1">
    <property type="entry name" value="MISCELLANEOUS ZN(II)2CYS6 TRANSCRIPTION FACTOR (EUROFUNG)-RELATED"/>
    <property type="match status" value="1"/>
</dbReference>
<reference evidence="5 6" key="1">
    <citation type="journal article" date="2017" name="Mycologia">
        <title>Bifiguratus adelaidae, gen. et sp. nov., a new member of Mucoromycotina in endophytic and soil-dwelling habitats.</title>
        <authorList>
            <person name="Torres-Cruz T.J."/>
            <person name="Billingsley Tobias T.L."/>
            <person name="Almatruk M."/>
            <person name="Hesse C."/>
            <person name="Kuske C.R."/>
            <person name="Desiro A."/>
            <person name="Benucci G.M."/>
            <person name="Bonito G."/>
            <person name="Stajich J.E."/>
            <person name="Dunlap C."/>
            <person name="Arnold A.E."/>
            <person name="Porras-Alfaro A."/>
        </authorList>
    </citation>
    <scope>NUCLEOTIDE SEQUENCE [LARGE SCALE GENOMIC DNA]</scope>
    <source>
        <strain evidence="5 6">AZ0501</strain>
    </source>
</reference>
<feature type="region of interest" description="Disordered" evidence="3">
    <location>
        <begin position="122"/>
        <end position="155"/>
    </location>
</feature>
<dbReference type="AlphaFoldDB" id="A0A261Y0C3"/>
<accession>A0A261Y0C3</accession>
<comment type="caution">
    <text evidence="5">The sequence shown here is derived from an EMBL/GenBank/DDBJ whole genome shotgun (WGS) entry which is preliminary data.</text>
</comment>
<organism evidence="5 6">
    <name type="scientific">Bifiguratus adelaidae</name>
    <dbReference type="NCBI Taxonomy" id="1938954"/>
    <lineage>
        <taxon>Eukaryota</taxon>
        <taxon>Fungi</taxon>
        <taxon>Fungi incertae sedis</taxon>
        <taxon>Mucoromycota</taxon>
        <taxon>Mucoromycotina</taxon>
        <taxon>Endogonomycetes</taxon>
        <taxon>Endogonales</taxon>
        <taxon>Endogonales incertae sedis</taxon>
        <taxon>Bifiguratus</taxon>
    </lineage>
</organism>
<feature type="domain" description="Zn(2)-C6 fungal-type" evidence="4">
    <location>
        <begin position="21"/>
        <end position="54"/>
    </location>
</feature>
<dbReference type="GO" id="GO:0008270">
    <property type="term" value="F:zinc ion binding"/>
    <property type="evidence" value="ECO:0007669"/>
    <property type="project" value="InterPro"/>
</dbReference>
<dbReference type="CDD" id="cd00067">
    <property type="entry name" value="GAL4"/>
    <property type="match status" value="1"/>
</dbReference>
<dbReference type="Proteomes" id="UP000242875">
    <property type="component" value="Unassembled WGS sequence"/>
</dbReference>
<dbReference type="EMBL" id="MVBO01000056">
    <property type="protein sequence ID" value="OZJ04052.1"/>
    <property type="molecule type" value="Genomic_DNA"/>
</dbReference>
<feature type="coiled-coil region" evidence="2">
    <location>
        <begin position="65"/>
        <end position="99"/>
    </location>
</feature>
<gene>
    <name evidence="5" type="ORF">BZG36_03560</name>
</gene>
<evidence type="ECO:0000256" key="1">
    <source>
        <dbReference type="ARBA" id="ARBA00023242"/>
    </source>
</evidence>
<evidence type="ECO:0000259" key="4">
    <source>
        <dbReference type="PROSITE" id="PS50048"/>
    </source>
</evidence>
<dbReference type="CDD" id="cd12148">
    <property type="entry name" value="fungal_TF_MHR"/>
    <property type="match status" value="1"/>
</dbReference>
<dbReference type="PROSITE" id="PS50048">
    <property type="entry name" value="ZN2_CY6_FUNGAL_2"/>
    <property type="match status" value="1"/>
</dbReference>
<evidence type="ECO:0000313" key="6">
    <source>
        <dbReference type="Proteomes" id="UP000242875"/>
    </source>
</evidence>
<dbReference type="InterPro" id="IPR001138">
    <property type="entry name" value="Zn2Cys6_DnaBD"/>
</dbReference>
<dbReference type="PANTHER" id="PTHR46910">
    <property type="entry name" value="TRANSCRIPTION FACTOR PDR1"/>
    <property type="match status" value="1"/>
</dbReference>
<keyword evidence="6" id="KW-1185">Reference proteome</keyword>
<dbReference type="GO" id="GO:0000981">
    <property type="term" value="F:DNA-binding transcription factor activity, RNA polymerase II-specific"/>
    <property type="evidence" value="ECO:0007669"/>
    <property type="project" value="InterPro"/>
</dbReference>
<keyword evidence="2" id="KW-0175">Coiled coil</keyword>
<sequence>MAAPQDTIVSHSAGETFVLSACLRCRKLKRKCDRAYPVSHVKSRCQVTTNECVYDSIHTTKAETNEELAKRVQDLENMMAQLTDQMDLLQQESERKQAEIKREYVLSECLDAKYPSSLPMMLHTPTSTDDSALSEGSTSDYSDNDSTNMTKSTSVESTPSHVCSIASVKEQRPVIKIVYEAKEGKHLSYESLQNIAPTNSEEVSMVVRPDGIQLHTTATTFAGAIDALIKSVDGILLPTPSASMRASPTPVPVVQVNGGETDGGVSLQEEHRPSNFWARHGEGYIDQVTHLVQAKSAPEEGETDSCLVELDDMVMLIDKCIDVFFQCSFFFRPILYEPLYRKMYQEWRAYLSPEPRRDQPPSDPSVLALTYSLVSIIAHHAFTIHRVQGARSLPDPILTGDYFYCQARKLLDDLFDEENLWVACTVYYLSLFCRNSMRPELRQKWTTYMDVGIRLMLAIRANRTDRTGSTWMEEVERRLWNQMAQSSFVTAYVNSHYVSPISQDSLQLISRILPGENTAVHEFNTYCNALLKLRMVVYDVFSNDSALGQVPEQVDEANKALSNVLEDLPPALQLDTYSDSSPRQNAASTLRELQACFVRLVYLAGAINLHKQLLRTQQETARTIDAWTACTDCAEQVYAICKRMDELQVCVDPSSVNFYTISLSVAAEIFLINATFGSIQNKSLAESPPSPGKDSPDMRQYQFFKNSEFRALNGHNMVTTVNTNDVAQQKRATDYLCKLYHLFTHHRPDWGPNADELFSSNAQILAKMTRERGINVVM</sequence>
<name>A0A261Y0C3_9FUNG</name>
<dbReference type="InterPro" id="IPR036864">
    <property type="entry name" value="Zn2-C6_fun-type_DNA-bd_sf"/>
</dbReference>
<keyword evidence="1" id="KW-0539">Nucleus</keyword>
<proteinExistence type="predicted"/>
<dbReference type="OrthoDB" id="2571985at2759"/>
<evidence type="ECO:0000256" key="2">
    <source>
        <dbReference type="SAM" id="Coils"/>
    </source>
</evidence>
<protein>
    <recommendedName>
        <fullName evidence="4">Zn(2)-C6 fungal-type domain-containing protein</fullName>
    </recommendedName>
</protein>
<feature type="compositionally biased region" description="Polar residues" evidence="3">
    <location>
        <begin position="124"/>
        <end position="136"/>
    </location>
</feature>
<dbReference type="Gene3D" id="4.10.240.10">
    <property type="entry name" value="Zn(2)-C6 fungal-type DNA-binding domain"/>
    <property type="match status" value="1"/>
</dbReference>
<feature type="compositionally biased region" description="Low complexity" evidence="3">
    <location>
        <begin position="137"/>
        <end position="148"/>
    </location>
</feature>